<dbReference type="InterPro" id="IPR036881">
    <property type="entry name" value="Glyco_hydro_3_C_sf"/>
</dbReference>
<dbReference type="InterPro" id="IPR036962">
    <property type="entry name" value="Glyco_hydro_3_N_sf"/>
</dbReference>
<reference evidence="8 9" key="1">
    <citation type="journal article" date="2016" name="Proc. Natl. Acad. Sci. U.S.A.">
        <title>Comparative genomics of biotechnologically important yeasts.</title>
        <authorList>
            <person name="Riley R."/>
            <person name="Haridas S."/>
            <person name="Wolfe K.H."/>
            <person name="Lopes M.R."/>
            <person name="Hittinger C.T."/>
            <person name="Goeker M."/>
            <person name="Salamov A.A."/>
            <person name="Wisecaver J.H."/>
            <person name="Long T.M."/>
            <person name="Calvey C.H."/>
            <person name="Aerts A.L."/>
            <person name="Barry K.W."/>
            <person name="Choi C."/>
            <person name="Clum A."/>
            <person name="Coughlan A.Y."/>
            <person name="Deshpande S."/>
            <person name="Douglass A.P."/>
            <person name="Hanson S.J."/>
            <person name="Klenk H.-P."/>
            <person name="LaButti K.M."/>
            <person name="Lapidus A."/>
            <person name="Lindquist E.A."/>
            <person name="Lipzen A.M."/>
            <person name="Meier-Kolthoff J.P."/>
            <person name="Ohm R.A."/>
            <person name="Otillar R.P."/>
            <person name="Pangilinan J.L."/>
            <person name="Peng Y."/>
            <person name="Rokas A."/>
            <person name="Rosa C.A."/>
            <person name="Scheuner C."/>
            <person name="Sibirny A.A."/>
            <person name="Slot J.C."/>
            <person name="Stielow J.B."/>
            <person name="Sun H."/>
            <person name="Kurtzman C.P."/>
            <person name="Blackwell M."/>
            <person name="Grigoriev I.V."/>
            <person name="Jeffries T.W."/>
        </authorList>
    </citation>
    <scope>NUCLEOTIDE SEQUENCE [LARGE SCALE GENOMIC DNA]</scope>
    <source>
        <strain evidence="8 9">NRRL Y-11557</strain>
    </source>
</reference>
<dbReference type="Proteomes" id="UP000094385">
    <property type="component" value="Unassembled WGS sequence"/>
</dbReference>
<sequence>MPGPSRFRGPGLIHAVTSKKKTANSGIREKAPEFKRNPPGDQVLLRRAAAESIVLLKNDDAILPLDPTKKALVLGPNADIAVHCGGGSASLPGYYAVTPFEGSGTGPSGK</sequence>
<dbReference type="OrthoDB" id="47059at2759"/>
<feature type="region of interest" description="Disordered" evidence="6">
    <location>
        <begin position="1"/>
        <end position="39"/>
    </location>
</feature>
<evidence type="ECO:0000259" key="7">
    <source>
        <dbReference type="Pfam" id="PF01915"/>
    </source>
</evidence>
<dbReference type="Pfam" id="PF01915">
    <property type="entry name" value="Glyco_hydro_3_C"/>
    <property type="match status" value="1"/>
</dbReference>
<dbReference type="GO" id="GO:0008422">
    <property type="term" value="F:beta-glucosidase activity"/>
    <property type="evidence" value="ECO:0007669"/>
    <property type="project" value="UniProtKB-EC"/>
</dbReference>
<dbReference type="PANTHER" id="PTHR42715">
    <property type="entry name" value="BETA-GLUCOSIDASE"/>
    <property type="match status" value="1"/>
</dbReference>
<dbReference type="PANTHER" id="PTHR42715:SF16">
    <property type="entry name" value="BETA-GLUCOSIDASE J-RELATED"/>
    <property type="match status" value="1"/>
</dbReference>
<dbReference type="EC" id="3.2.1.21" evidence="3"/>
<dbReference type="STRING" id="675824.A0A1E3Q8F3"/>
<keyword evidence="9" id="KW-1185">Reference proteome</keyword>
<keyword evidence="4" id="KW-0378">Hydrolase</keyword>
<dbReference type="SUPFAM" id="SSF52279">
    <property type="entry name" value="Beta-D-glucan exohydrolase, C-terminal domain"/>
    <property type="match status" value="1"/>
</dbReference>
<dbReference type="Gene3D" id="3.40.50.1700">
    <property type="entry name" value="Glycoside hydrolase family 3 C-terminal domain"/>
    <property type="match status" value="1"/>
</dbReference>
<protein>
    <recommendedName>
        <fullName evidence="3">beta-glucosidase</fullName>
        <ecNumber evidence="3">3.2.1.21</ecNumber>
    </recommendedName>
</protein>
<dbReference type="EMBL" id="KV454293">
    <property type="protein sequence ID" value="ODQ73975.1"/>
    <property type="molecule type" value="Genomic_DNA"/>
</dbReference>
<feature type="compositionally biased region" description="Basic and acidic residues" evidence="6">
    <location>
        <begin position="27"/>
        <end position="38"/>
    </location>
</feature>
<keyword evidence="5" id="KW-0326">Glycosidase</keyword>
<dbReference type="InterPro" id="IPR050288">
    <property type="entry name" value="Cellulose_deg_GH3"/>
</dbReference>
<comment type="similarity">
    <text evidence="2">Belongs to the glycosyl hydrolase 3 family.</text>
</comment>
<evidence type="ECO:0000313" key="9">
    <source>
        <dbReference type="Proteomes" id="UP000094385"/>
    </source>
</evidence>
<evidence type="ECO:0000256" key="6">
    <source>
        <dbReference type="SAM" id="MobiDB-lite"/>
    </source>
</evidence>
<comment type="catalytic activity">
    <reaction evidence="1">
        <text>Hydrolysis of terminal, non-reducing beta-D-glucosyl residues with release of beta-D-glucose.</text>
        <dbReference type="EC" id="3.2.1.21"/>
    </reaction>
</comment>
<proteinExistence type="inferred from homology"/>
<dbReference type="Gene3D" id="3.20.20.300">
    <property type="entry name" value="Glycoside hydrolase, family 3, N-terminal domain"/>
    <property type="match status" value="1"/>
</dbReference>
<feature type="domain" description="Glycoside hydrolase family 3 C-terminal" evidence="7">
    <location>
        <begin position="53"/>
        <end position="102"/>
    </location>
</feature>
<evidence type="ECO:0000256" key="3">
    <source>
        <dbReference type="ARBA" id="ARBA00012744"/>
    </source>
</evidence>
<dbReference type="GO" id="GO:0009251">
    <property type="term" value="P:glucan catabolic process"/>
    <property type="evidence" value="ECO:0007669"/>
    <property type="project" value="TreeGrafter"/>
</dbReference>
<evidence type="ECO:0000256" key="2">
    <source>
        <dbReference type="ARBA" id="ARBA00005336"/>
    </source>
</evidence>
<evidence type="ECO:0000256" key="1">
    <source>
        <dbReference type="ARBA" id="ARBA00000448"/>
    </source>
</evidence>
<name>A0A1E3Q8F3_LIPST</name>
<organism evidence="8 9">
    <name type="scientific">Lipomyces starkeyi NRRL Y-11557</name>
    <dbReference type="NCBI Taxonomy" id="675824"/>
    <lineage>
        <taxon>Eukaryota</taxon>
        <taxon>Fungi</taxon>
        <taxon>Dikarya</taxon>
        <taxon>Ascomycota</taxon>
        <taxon>Saccharomycotina</taxon>
        <taxon>Lipomycetes</taxon>
        <taxon>Lipomycetales</taxon>
        <taxon>Lipomycetaceae</taxon>
        <taxon>Lipomyces</taxon>
    </lineage>
</organism>
<dbReference type="InterPro" id="IPR002772">
    <property type="entry name" value="Glyco_hydro_3_C"/>
</dbReference>
<accession>A0A1E3Q8F3</accession>
<gene>
    <name evidence="8" type="ORF">LIPSTDRAFT_3183</name>
</gene>
<evidence type="ECO:0000256" key="4">
    <source>
        <dbReference type="ARBA" id="ARBA00022801"/>
    </source>
</evidence>
<dbReference type="AlphaFoldDB" id="A0A1E3Q8F3"/>
<evidence type="ECO:0000256" key="5">
    <source>
        <dbReference type="ARBA" id="ARBA00023295"/>
    </source>
</evidence>
<evidence type="ECO:0000313" key="8">
    <source>
        <dbReference type="EMBL" id="ODQ73975.1"/>
    </source>
</evidence>